<evidence type="ECO:0000256" key="1">
    <source>
        <dbReference type="SAM" id="SignalP"/>
    </source>
</evidence>
<dbReference type="SUPFAM" id="SSF53335">
    <property type="entry name" value="S-adenosyl-L-methionine-dependent methyltransferases"/>
    <property type="match status" value="1"/>
</dbReference>
<dbReference type="Pfam" id="PF05050">
    <property type="entry name" value="Methyltransf_21"/>
    <property type="match status" value="1"/>
</dbReference>
<comment type="caution">
    <text evidence="3">The sequence shown here is derived from an EMBL/GenBank/DDBJ whole genome shotgun (WGS) entry which is preliminary data.</text>
</comment>
<dbReference type="Gene3D" id="3.40.50.150">
    <property type="entry name" value="Vaccinia Virus protein VP39"/>
    <property type="match status" value="1"/>
</dbReference>
<feature type="signal peptide" evidence="1">
    <location>
        <begin position="1"/>
        <end position="30"/>
    </location>
</feature>
<evidence type="ECO:0000259" key="2">
    <source>
        <dbReference type="Pfam" id="PF05050"/>
    </source>
</evidence>
<dbReference type="EMBL" id="BQFW01000007">
    <property type="protein sequence ID" value="GJJ73022.1"/>
    <property type="molecule type" value="Genomic_DNA"/>
</dbReference>
<dbReference type="PANTHER" id="PTHR44843:SF14">
    <property type="entry name" value="METHYLTRANSFERASE TYPE 11 DOMAIN-CONTAINING PROTEIN"/>
    <property type="match status" value="1"/>
</dbReference>
<accession>A0A9P3HB08</accession>
<organism evidence="3 4">
    <name type="scientific">Entomortierella parvispora</name>
    <dbReference type="NCBI Taxonomy" id="205924"/>
    <lineage>
        <taxon>Eukaryota</taxon>
        <taxon>Fungi</taxon>
        <taxon>Fungi incertae sedis</taxon>
        <taxon>Mucoromycota</taxon>
        <taxon>Mortierellomycotina</taxon>
        <taxon>Mortierellomycetes</taxon>
        <taxon>Mortierellales</taxon>
        <taxon>Mortierellaceae</taxon>
        <taxon>Entomortierella</taxon>
    </lineage>
</organism>
<keyword evidence="1" id="KW-0732">Signal</keyword>
<name>A0A9P3HB08_9FUNG</name>
<protein>
    <recommendedName>
        <fullName evidence="2">Methyltransferase FkbM domain-containing protein</fullName>
    </recommendedName>
</protein>
<reference evidence="3" key="1">
    <citation type="submission" date="2021-11" db="EMBL/GenBank/DDBJ databases">
        <authorList>
            <person name="Herlambang A."/>
            <person name="Guo Y."/>
            <person name="Takashima Y."/>
            <person name="Nishizawa T."/>
        </authorList>
    </citation>
    <scope>NUCLEOTIDE SEQUENCE</scope>
    <source>
        <strain evidence="3">E1425</strain>
    </source>
</reference>
<dbReference type="Proteomes" id="UP000827284">
    <property type="component" value="Unassembled WGS sequence"/>
</dbReference>
<evidence type="ECO:0000313" key="3">
    <source>
        <dbReference type="EMBL" id="GJJ73022.1"/>
    </source>
</evidence>
<feature type="chain" id="PRO_5040203578" description="Methyltransferase FkbM domain-containing protein" evidence="1">
    <location>
        <begin position="31"/>
        <end position="249"/>
    </location>
</feature>
<dbReference type="OrthoDB" id="10006218at2759"/>
<dbReference type="PANTHER" id="PTHR44843">
    <property type="entry name" value="METHYLTRANSFERASE"/>
    <property type="match status" value="1"/>
</dbReference>
<keyword evidence="4" id="KW-1185">Reference proteome</keyword>
<dbReference type="InterPro" id="IPR006342">
    <property type="entry name" value="FkbM_mtfrase"/>
</dbReference>
<gene>
    <name evidence="3" type="ORF">EMPS_05380</name>
</gene>
<dbReference type="AlphaFoldDB" id="A0A9P3HB08"/>
<proteinExistence type="predicted"/>
<sequence>MAPLRNVIFPAALILSALFLLLTLRHSAMTRTEPKPRFVFVDLGANRADSMEAFLKISNSKFQFDYPRPAWAKHEDAEIFLFEANPVFNTDLVKAKDKYTARGIKVNIFPSTVVDVQDGIRTFFLDTVNKDHDFWGSSIYAEHWDAVASGLKGTNLTSINLAGWLLRNFLPRDYVVIKMDIEGAEYEVVPHLAEMGAGIVVDQLLVEWHPSIMVGDEEQQKIRELKRQISTRKLMEEGVLMPAYDTPMA</sequence>
<dbReference type="InterPro" id="IPR029063">
    <property type="entry name" value="SAM-dependent_MTases_sf"/>
</dbReference>
<evidence type="ECO:0000313" key="4">
    <source>
        <dbReference type="Proteomes" id="UP000827284"/>
    </source>
</evidence>
<reference evidence="3" key="2">
    <citation type="journal article" date="2022" name="Microbiol. Resour. Announc.">
        <title>Whole-Genome Sequence of Entomortierella parvispora E1425, a Mucoromycotan Fungus Associated with Burkholderiaceae-Related Endosymbiotic Bacteria.</title>
        <authorList>
            <person name="Herlambang A."/>
            <person name="Guo Y."/>
            <person name="Takashima Y."/>
            <person name="Narisawa K."/>
            <person name="Ohta H."/>
            <person name="Nishizawa T."/>
        </authorList>
    </citation>
    <scope>NUCLEOTIDE SEQUENCE</scope>
    <source>
        <strain evidence="3">E1425</strain>
    </source>
</reference>
<feature type="domain" description="Methyltransferase FkbM" evidence="2">
    <location>
        <begin position="78"/>
        <end position="212"/>
    </location>
</feature>